<gene>
    <name evidence="6" type="ORF">DDE23_19555</name>
</gene>
<feature type="domain" description="HTH lysR-type" evidence="5">
    <location>
        <begin position="4"/>
        <end position="61"/>
    </location>
</feature>
<accession>A0A2T7ULY9</accession>
<reference evidence="6 7" key="1">
    <citation type="journal article" date="2011" name="Syst. Appl. Microbiol.">
        <title>Defluviimonas denitrificans gen. nov., sp. nov., and Pararhodobacter aggregans gen. nov., sp. nov., non-phototrophic Rhodobacteraceae from the biofilter of a marine aquaculture.</title>
        <authorList>
            <person name="Foesel B.U."/>
            <person name="Drake H.L."/>
            <person name="Schramm A."/>
        </authorList>
    </citation>
    <scope>NUCLEOTIDE SEQUENCE [LARGE SCALE GENOMIC DNA]</scope>
    <source>
        <strain evidence="6 7">D1-19</strain>
    </source>
</reference>
<dbReference type="OrthoDB" id="8679465at2"/>
<dbReference type="InterPro" id="IPR036388">
    <property type="entry name" value="WH-like_DNA-bd_sf"/>
</dbReference>
<dbReference type="PANTHER" id="PTHR30346:SF0">
    <property type="entry name" value="HCA OPERON TRANSCRIPTIONAL ACTIVATOR HCAR"/>
    <property type="match status" value="1"/>
</dbReference>
<dbReference type="InterPro" id="IPR036390">
    <property type="entry name" value="WH_DNA-bd_sf"/>
</dbReference>
<keyword evidence="2" id="KW-0805">Transcription regulation</keyword>
<sequence length="296" mass="32234">MLSITLRHYEYIVAVAEARSVTAAAARLHVSQPSLSVAISRVEEILGERIFLRRKGSVIVVTPFGHRLVERARDLLALAQQIEHSSEASRPVVVGCFEDIAPWYLAPILDLLQRQVPAQAFRGQEGRFASLARDLAEGKVDLALSYDIGFDGGFERVKLRTVVPVAFLPQRHPLADQPSLTLEQIAEHPLILSSEGLSVGYFQALFDALSLAPRIAHRASSLELMRSFVAHGMGVGISYSNPPGRISYDGGALVTLPISSPSAAADLFLFWSGLRAESPDLQPVVQAVADFFRSVV</sequence>
<dbReference type="Gene3D" id="1.10.10.10">
    <property type="entry name" value="Winged helix-like DNA-binding domain superfamily/Winged helix DNA-binding domain"/>
    <property type="match status" value="1"/>
</dbReference>
<dbReference type="RefSeq" id="WP_107754127.1">
    <property type="nucleotide sequence ID" value="NZ_QBKF01000012.1"/>
</dbReference>
<name>A0A2T7ULY9_9RHOB</name>
<dbReference type="InterPro" id="IPR000847">
    <property type="entry name" value="LysR_HTH_N"/>
</dbReference>
<evidence type="ECO:0000313" key="6">
    <source>
        <dbReference type="EMBL" id="PVE45705.1"/>
    </source>
</evidence>
<dbReference type="SUPFAM" id="SSF46785">
    <property type="entry name" value="Winged helix' DNA-binding domain"/>
    <property type="match status" value="1"/>
</dbReference>
<comment type="caution">
    <text evidence="6">The sequence shown here is derived from an EMBL/GenBank/DDBJ whole genome shotgun (WGS) entry which is preliminary data.</text>
</comment>
<dbReference type="PRINTS" id="PR00039">
    <property type="entry name" value="HTHLYSR"/>
</dbReference>
<dbReference type="Proteomes" id="UP000244810">
    <property type="component" value="Unassembled WGS sequence"/>
</dbReference>
<dbReference type="GO" id="GO:0032993">
    <property type="term" value="C:protein-DNA complex"/>
    <property type="evidence" value="ECO:0007669"/>
    <property type="project" value="TreeGrafter"/>
</dbReference>
<dbReference type="EMBL" id="QDDR01000012">
    <property type="protein sequence ID" value="PVE45705.1"/>
    <property type="molecule type" value="Genomic_DNA"/>
</dbReference>
<keyword evidence="3" id="KW-0238">DNA-binding</keyword>
<protein>
    <submittedName>
        <fullName evidence="6">LysR family transcriptional regulator</fullName>
    </submittedName>
</protein>
<dbReference type="InterPro" id="IPR005119">
    <property type="entry name" value="LysR_subst-bd"/>
</dbReference>
<dbReference type="Pfam" id="PF00126">
    <property type="entry name" value="HTH_1"/>
    <property type="match status" value="1"/>
</dbReference>
<comment type="similarity">
    <text evidence="1">Belongs to the LysR transcriptional regulatory family.</text>
</comment>
<evidence type="ECO:0000256" key="1">
    <source>
        <dbReference type="ARBA" id="ARBA00009437"/>
    </source>
</evidence>
<dbReference type="SUPFAM" id="SSF53850">
    <property type="entry name" value="Periplasmic binding protein-like II"/>
    <property type="match status" value="1"/>
</dbReference>
<organism evidence="6 7">
    <name type="scientific">Pararhodobacter aggregans</name>
    <dbReference type="NCBI Taxonomy" id="404875"/>
    <lineage>
        <taxon>Bacteria</taxon>
        <taxon>Pseudomonadati</taxon>
        <taxon>Pseudomonadota</taxon>
        <taxon>Alphaproteobacteria</taxon>
        <taxon>Rhodobacterales</taxon>
        <taxon>Paracoccaceae</taxon>
        <taxon>Pararhodobacter</taxon>
    </lineage>
</organism>
<dbReference type="Pfam" id="PF03466">
    <property type="entry name" value="LysR_substrate"/>
    <property type="match status" value="1"/>
</dbReference>
<evidence type="ECO:0000313" key="7">
    <source>
        <dbReference type="Proteomes" id="UP000244810"/>
    </source>
</evidence>
<dbReference type="Gene3D" id="3.40.190.10">
    <property type="entry name" value="Periplasmic binding protein-like II"/>
    <property type="match status" value="2"/>
</dbReference>
<dbReference type="GO" id="GO:0003700">
    <property type="term" value="F:DNA-binding transcription factor activity"/>
    <property type="evidence" value="ECO:0007669"/>
    <property type="project" value="InterPro"/>
</dbReference>
<evidence type="ECO:0000256" key="3">
    <source>
        <dbReference type="ARBA" id="ARBA00023125"/>
    </source>
</evidence>
<evidence type="ECO:0000259" key="5">
    <source>
        <dbReference type="PROSITE" id="PS50931"/>
    </source>
</evidence>
<keyword evidence="4" id="KW-0804">Transcription</keyword>
<proteinExistence type="inferred from homology"/>
<dbReference type="GO" id="GO:0003677">
    <property type="term" value="F:DNA binding"/>
    <property type="evidence" value="ECO:0007669"/>
    <property type="project" value="UniProtKB-KW"/>
</dbReference>
<dbReference type="PROSITE" id="PS50931">
    <property type="entry name" value="HTH_LYSR"/>
    <property type="match status" value="1"/>
</dbReference>
<dbReference type="PANTHER" id="PTHR30346">
    <property type="entry name" value="TRANSCRIPTIONAL DUAL REGULATOR HCAR-RELATED"/>
    <property type="match status" value="1"/>
</dbReference>
<dbReference type="AlphaFoldDB" id="A0A2T7ULY9"/>
<evidence type="ECO:0000256" key="2">
    <source>
        <dbReference type="ARBA" id="ARBA00023015"/>
    </source>
</evidence>
<keyword evidence="7" id="KW-1185">Reference proteome</keyword>
<evidence type="ECO:0000256" key="4">
    <source>
        <dbReference type="ARBA" id="ARBA00023163"/>
    </source>
</evidence>